<organism evidence="3 4">
    <name type="scientific">Rubroshorea leprosula</name>
    <dbReference type="NCBI Taxonomy" id="152421"/>
    <lineage>
        <taxon>Eukaryota</taxon>
        <taxon>Viridiplantae</taxon>
        <taxon>Streptophyta</taxon>
        <taxon>Embryophyta</taxon>
        <taxon>Tracheophyta</taxon>
        <taxon>Spermatophyta</taxon>
        <taxon>Magnoliopsida</taxon>
        <taxon>eudicotyledons</taxon>
        <taxon>Gunneridae</taxon>
        <taxon>Pentapetalae</taxon>
        <taxon>rosids</taxon>
        <taxon>malvids</taxon>
        <taxon>Malvales</taxon>
        <taxon>Dipterocarpaceae</taxon>
        <taxon>Rubroshorea</taxon>
    </lineage>
</organism>
<dbReference type="InterPro" id="IPR004314">
    <property type="entry name" value="Neprosin"/>
</dbReference>
<dbReference type="Proteomes" id="UP001054252">
    <property type="component" value="Unassembled WGS sequence"/>
</dbReference>
<dbReference type="PROSITE" id="PS52045">
    <property type="entry name" value="NEPROSIN_PEP_CD"/>
    <property type="match status" value="1"/>
</dbReference>
<dbReference type="EMBL" id="BPVZ01000112">
    <property type="protein sequence ID" value="GKV35695.1"/>
    <property type="molecule type" value="Genomic_DNA"/>
</dbReference>
<dbReference type="PANTHER" id="PTHR31589:SF221">
    <property type="entry name" value="LIGASE, PUTATIVE (DUF239)-RELATED"/>
    <property type="match status" value="1"/>
</dbReference>
<gene>
    <name evidence="3" type="ORF">SLEP1_g43930</name>
</gene>
<proteinExistence type="predicted"/>
<accession>A0AAV5LEM3</accession>
<evidence type="ECO:0000313" key="4">
    <source>
        <dbReference type="Proteomes" id="UP001054252"/>
    </source>
</evidence>
<dbReference type="PANTHER" id="PTHR31589">
    <property type="entry name" value="PROTEIN, PUTATIVE (DUF239)-RELATED-RELATED"/>
    <property type="match status" value="1"/>
</dbReference>
<reference evidence="3 4" key="1">
    <citation type="journal article" date="2021" name="Commun. Biol.">
        <title>The genome of Shorea leprosula (Dipterocarpaceae) highlights the ecological relevance of drought in aseasonal tropical rainforests.</title>
        <authorList>
            <person name="Ng K.K.S."/>
            <person name="Kobayashi M.J."/>
            <person name="Fawcett J.A."/>
            <person name="Hatakeyama M."/>
            <person name="Paape T."/>
            <person name="Ng C.H."/>
            <person name="Ang C.C."/>
            <person name="Tnah L.H."/>
            <person name="Lee C.T."/>
            <person name="Nishiyama T."/>
            <person name="Sese J."/>
            <person name="O'Brien M.J."/>
            <person name="Copetti D."/>
            <person name="Mohd Noor M.I."/>
            <person name="Ong R.C."/>
            <person name="Putra M."/>
            <person name="Sireger I.Z."/>
            <person name="Indrioko S."/>
            <person name="Kosugi Y."/>
            <person name="Izuno A."/>
            <person name="Isagi Y."/>
            <person name="Lee S.L."/>
            <person name="Shimizu K.K."/>
        </authorList>
    </citation>
    <scope>NUCLEOTIDE SEQUENCE [LARGE SCALE GENOMIC DNA]</scope>
    <source>
        <strain evidence="3">214</strain>
    </source>
</reference>
<evidence type="ECO:0000313" key="3">
    <source>
        <dbReference type="EMBL" id="GKV35695.1"/>
    </source>
</evidence>
<evidence type="ECO:0000256" key="1">
    <source>
        <dbReference type="SAM" id="SignalP"/>
    </source>
</evidence>
<dbReference type="InterPro" id="IPR025521">
    <property type="entry name" value="Neprosin_propep"/>
</dbReference>
<dbReference type="AlphaFoldDB" id="A0AAV5LEM3"/>
<keyword evidence="4" id="KW-1185">Reference proteome</keyword>
<feature type="chain" id="PRO_5043820312" description="Neprosin PEP catalytic domain-containing protein" evidence="1">
    <location>
        <begin position="27"/>
        <end position="388"/>
    </location>
</feature>
<evidence type="ECO:0000259" key="2">
    <source>
        <dbReference type="PROSITE" id="PS52045"/>
    </source>
</evidence>
<sequence length="388" mass="42968">MAKPEEHLKFVLLALYLMLSNASVDGRLITSTKITESIRLIGTLKTIKTLDGILIDCVDIYKQPALHHPLLQNHIIQMKPSSYPREIKLETSVSQKNHLEHSYSCNIFQTFLNNEECPDGTIPIARTTKIYLPGVLLNAATDNPGQHEYAQISLVDGKYLGAQAEINVWNPATYDQEFSLAQIRVFLGQPDGSNYIAAGWMAQPGKNGPGFFISHTRDGKGCFDLQCSGFVHINNKVFLGKNVLQPSSTYNGRQDQISVAIFKDKQSGHWWVQLQGEPFGYWPNSVFSGLGESATAITWGGEILNSAAQGRHSSTQMGSGHFPNEGFGKAAFFRNVKYMDGNLVLIDAENVELQATKSACYDVHIENKSKDFGTQFYFGGPGYSDQCQ</sequence>
<feature type="domain" description="Neprosin PEP catalytic" evidence="2">
    <location>
        <begin position="140"/>
        <end position="388"/>
    </location>
</feature>
<dbReference type="InterPro" id="IPR053168">
    <property type="entry name" value="Glutamic_endopeptidase"/>
</dbReference>
<keyword evidence="1" id="KW-0732">Signal</keyword>
<protein>
    <recommendedName>
        <fullName evidence="2">Neprosin PEP catalytic domain-containing protein</fullName>
    </recommendedName>
</protein>
<dbReference type="Pfam" id="PF14365">
    <property type="entry name" value="Neprosin_AP"/>
    <property type="match status" value="1"/>
</dbReference>
<name>A0AAV5LEM3_9ROSI</name>
<comment type="caution">
    <text evidence="3">The sequence shown here is derived from an EMBL/GenBank/DDBJ whole genome shotgun (WGS) entry which is preliminary data.</text>
</comment>
<dbReference type="Pfam" id="PF03080">
    <property type="entry name" value="Neprosin"/>
    <property type="match status" value="1"/>
</dbReference>
<feature type="signal peptide" evidence="1">
    <location>
        <begin position="1"/>
        <end position="26"/>
    </location>
</feature>